<feature type="signal peptide" evidence="1">
    <location>
        <begin position="1"/>
        <end position="16"/>
    </location>
</feature>
<sequence length="157" mass="17825">MKVLLLLCLALVPVVPQKVKTGCVTLSHKNFGGYLTSGKKNNDKTRWVSTKEEGKEQWEITDVGGGLYTIMNKEFDEYLVASRDTNWAKNYNVFLWIPGNEGMTGHKWKITRQEQYSIIEVPQPKSCLMTGTDETVSAKPASRCDVAPFFKWRIQSC</sequence>
<protein>
    <submittedName>
        <fullName evidence="2">Putative 15.3 kDa basic salivary protein</fullName>
    </submittedName>
</protein>
<proteinExistence type="predicted"/>
<dbReference type="InterPro" id="IPR035992">
    <property type="entry name" value="Ricin_B-like_lectins"/>
</dbReference>
<dbReference type="SUPFAM" id="SSF50370">
    <property type="entry name" value="Ricin B-like lectins"/>
    <property type="match status" value="1"/>
</dbReference>
<keyword evidence="1" id="KW-0732">Signal</keyword>
<accession>A0A1Q3EUV4</accession>
<dbReference type="AlphaFoldDB" id="A0A1Q3EUV4"/>
<dbReference type="EMBL" id="GFDL01015954">
    <property type="protein sequence ID" value="JAV19091.1"/>
    <property type="molecule type" value="Transcribed_RNA"/>
</dbReference>
<evidence type="ECO:0000256" key="1">
    <source>
        <dbReference type="SAM" id="SignalP"/>
    </source>
</evidence>
<feature type="chain" id="PRO_5012546647" evidence="1">
    <location>
        <begin position="17"/>
        <end position="157"/>
    </location>
</feature>
<name>A0A1Q3EUV4_CULTA</name>
<dbReference type="Gene3D" id="2.80.10.50">
    <property type="match status" value="1"/>
</dbReference>
<organism evidence="2">
    <name type="scientific">Culex tarsalis</name>
    <name type="common">Encephalitis mosquito</name>
    <dbReference type="NCBI Taxonomy" id="7177"/>
    <lineage>
        <taxon>Eukaryota</taxon>
        <taxon>Metazoa</taxon>
        <taxon>Ecdysozoa</taxon>
        <taxon>Arthropoda</taxon>
        <taxon>Hexapoda</taxon>
        <taxon>Insecta</taxon>
        <taxon>Pterygota</taxon>
        <taxon>Neoptera</taxon>
        <taxon>Endopterygota</taxon>
        <taxon>Diptera</taxon>
        <taxon>Nematocera</taxon>
        <taxon>Culicoidea</taxon>
        <taxon>Culicidae</taxon>
        <taxon>Culicinae</taxon>
        <taxon>Culicini</taxon>
        <taxon>Culex</taxon>
        <taxon>Culex</taxon>
    </lineage>
</organism>
<evidence type="ECO:0000313" key="2">
    <source>
        <dbReference type="EMBL" id="JAV19091.1"/>
    </source>
</evidence>
<reference evidence="2" key="1">
    <citation type="submission" date="2017-01" db="EMBL/GenBank/DDBJ databases">
        <title>A deep insight into the sialotranscriptome of adult male and female Cluex tarsalis mosquitoes.</title>
        <authorList>
            <person name="Ribeiro J.M."/>
            <person name="Moreira F."/>
            <person name="Bernard K.A."/>
            <person name="Calvo E."/>
        </authorList>
    </citation>
    <scope>NUCLEOTIDE SEQUENCE</scope>
    <source>
        <strain evidence="2">Kern County</strain>
        <tissue evidence="2">Salivary glands</tissue>
    </source>
</reference>
<dbReference type="CDD" id="cd23667">
    <property type="entry name" value="beta-trefoil_Ricin_CqDVP-like"/>
    <property type="match status" value="1"/>
</dbReference>